<comment type="caution">
    <text evidence="3">The sequence shown here is derived from an EMBL/GenBank/DDBJ whole genome shotgun (WGS) entry which is preliminary data.</text>
</comment>
<name>A0AA39MR06_ARMTA</name>
<keyword evidence="2" id="KW-0732">Signal</keyword>
<dbReference type="GeneID" id="85353694"/>
<evidence type="ECO:0000256" key="2">
    <source>
        <dbReference type="SAM" id="SignalP"/>
    </source>
</evidence>
<protein>
    <submittedName>
        <fullName evidence="3">Uncharacterized protein</fullName>
    </submittedName>
</protein>
<keyword evidence="4" id="KW-1185">Reference proteome</keyword>
<gene>
    <name evidence="3" type="ORF">EV420DRAFT_1484973</name>
</gene>
<feature type="chain" id="PRO_5041323172" evidence="2">
    <location>
        <begin position="24"/>
        <end position="144"/>
    </location>
</feature>
<keyword evidence="1" id="KW-0812">Transmembrane</keyword>
<evidence type="ECO:0000313" key="3">
    <source>
        <dbReference type="EMBL" id="KAK0443447.1"/>
    </source>
</evidence>
<feature type="transmembrane region" description="Helical" evidence="1">
    <location>
        <begin position="110"/>
        <end position="127"/>
    </location>
</feature>
<keyword evidence="1" id="KW-1133">Transmembrane helix</keyword>
<dbReference type="AlphaFoldDB" id="A0AA39MR06"/>
<evidence type="ECO:0000256" key="1">
    <source>
        <dbReference type="SAM" id="Phobius"/>
    </source>
</evidence>
<feature type="signal peptide" evidence="2">
    <location>
        <begin position="1"/>
        <end position="23"/>
    </location>
</feature>
<dbReference type="RefSeq" id="XP_060324766.1">
    <property type="nucleotide sequence ID" value="XM_060470146.1"/>
</dbReference>
<feature type="transmembrane region" description="Helical" evidence="1">
    <location>
        <begin position="81"/>
        <end position="103"/>
    </location>
</feature>
<evidence type="ECO:0000313" key="4">
    <source>
        <dbReference type="Proteomes" id="UP001175211"/>
    </source>
</evidence>
<dbReference type="Proteomes" id="UP001175211">
    <property type="component" value="Unassembled WGS sequence"/>
</dbReference>
<proteinExistence type="predicted"/>
<organism evidence="3 4">
    <name type="scientific">Armillaria tabescens</name>
    <name type="common">Ringless honey mushroom</name>
    <name type="synonym">Agaricus tabescens</name>
    <dbReference type="NCBI Taxonomy" id="1929756"/>
    <lineage>
        <taxon>Eukaryota</taxon>
        <taxon>Fungi</taxon>
        <taxon>Dikarya</taxon>
        <taxon>Basidiomycota</taxon>
        <taxon>Agaricomycotina</taxon>
        <taxon>Agaricomycetes</taxon>
        <taxon>Agaricomycetidae</taxon>
        <taxon>Agaricales</taxon>
        <taxon>Marasmiineae</taxon>
        <taxon>Physalacriaceae</taxon>
        <taxon>Desarmillaria</taxon>
    </lineage>
</organism>
<reference evidence="3" key="1">
    <citation type="submission" date="2023-06" db="EMBL/GenBank/DDBJ databases">
        <authorList>
            <consortium name="Lawrence Berkeley National Laboratory"/>
            <person name="Ahrendt S."/>
            <person name="Sahu N."/>
            <person name="Indic B."/>
            <person name="Wong-Bajracharya J."/>
            <person name="Merenyi Z."/>
            <person name="Ke H.-M."/>
            <person name="Monk M."/>
            <person name="Kocsube S."/>
            <person name="Drula E."/>
            <person name="Lipzen A."/>
            <person name="Balint B."/>
            <person name="Henrissat B."/>
            <person name="Andreopoulos B."/>
            <person name="Martin F.M."/>
            <person name="Harder C.B."/>
            <person name="Rigling D."/>
            <person name="Ford K.L."/>
            <person name="Foster G.D."/>
            <person name="Pangilinan J."/>
            <person name="Papanicolaou A."/>
            <person name="Barry K."/>
            <person name="LaButti K."/>
            <person name="Viragh M."/>
            <person name="Koriabine M."/>
            <person name="Yan M."/>
            <person name="Riley R."/>
            <person name="Champramary S."/>
            <person name="Plett K.L."/>
            <person name="Tsai I.J."/>
            <person name="Slot J."/>
            <person name="Sipos G."/>
            <person name="Plett J."/>
            <person name="Nagy L.G."/>
            <person name="Grigoriev I.V."/>
        </authorList>
    </citation>
    <scope>NUCLEOTIDE SEQUENCE</scope>
    <source>
        <strain evidence="3">CCBAS 213</strain>
    </source>
</reference>
<accession>A0AA39MR06</accession>
<keyword evidence="1" id="KW-0472">Membrane</keyword>
<sequence length="144" mass="16129">MAHHFQCCLAIAFSPFLFFLASSKVEQGALYLVRSAPAHGVCCLAVPQIVSIMEDKHPSLRVQNFCVTVALEDNDSGTRAIFSFFLFHDLTWLFTSLTLYVFGSPVSLQVLLDLFAVTASFTYLFMVNDCPPSWKCRQLFCNGK</sequence>
<dbReference type="EMBL" id="JAUEPS010000058">
    <property type="protein sequence ID" value="KAK0443447.1"/>
    <property type="molecule type" value="Genomic_DNA"/>
</dbReference>